<dbReference type="GO" id="GO:0019748">
    <property type="term" value="P:secondary metabolic process"/>
    <property type="evidence" value="ECO:0007669"/>
    <property type="project" value="InterPro"/>
</dbReference>
<dbReference type="EMBL" id="RFFJ01000072">
    <property type="protein sequence ID" value="RMI39484.1"/>
    <property type="molecule type" value="Genomic_DNA"/>
</dbReference>
<reference evidence="2 3" key="1">
    <citation type="submission" date="2018-10" db="EMBL/GenBank/DDBJ databases">
        <title>Isolation, diversity and antifungal activity of actinobacteria from wheat.</title>
        <authorList>
            <person name="Han C."/>
        </authorList>
    </citation>
    <scope>NUCLEOTIDE SEQUENCE [LARGE SCALE GENOMIC DNA]</scope>
    <source>
        <strain evidence="2 3">NEAU-YY642</strain>
    </source>
</reference>
<feature type="region of interest" description="Disordered" evidence="1">
    <location>
        <begin position="297"/>
        <end position="325"/>
    </location>
</feature>
<dbReference type="Pfam" id="PF04655">
    <property type="entry name" value="APH_6_hur"/>
    <property type="match status" value="1"/>
</dbReference>
<keyword evidence="3" id="KW-1185">Reference proteome</keyword>
<dbReference type="InterPro" id="IPR011009">
    <property type="entry name" value="Kinase-like_dom_sf"/>
</dbReference>
<dbReference type="InterPro" id="IPR006748">
    <property type="entry name" value="NH2Glyco/OHUrea_AB-resist_kin"/>
</dbReference>
<protein>
    <submittedName>
        <fullName evidence="2">Hydroxyurea phosphotransferase</fullName>
    </submittedName>
</protein>
<evidence type="ECO:0000313" key="2">
    <source>
        <dbReference type="EMBL" id="RMI39484.1"/>
    </source>
</evidence>
<name>A0A3M2LPR5_9ACTN</name>
<gene>
    <name evidence="2" type="ORF">EBN88_14725</name>
</gene>
<dbReference type="SUPFAM" id="SSF56112">
    <property type="entry name" value="Protein kinase-like (PK-like)"/>
    <property type="match status" value="1"/>
</dbReference>
<dbReference type="Proteomes" id="UP000278673">
    <property type="component" value="Unassembled WGS sequence"/>
</dbReference>
<keyword evidence="2" id="KW-0808">Transferase</keyword>
<sequence>MSRPRPPIEVPAALAAAHVTHFGAVGRAWTAGLPALAERLLERWALTPDGPADSGAVALVLPVRRADGTAAVLKLQPVDEETGGEPAALRAWRGEGAVRLLEHDPETGTMLLERLDATRSLAIVPDADEALRLLTERLAQLTATPAPPGLRRLADIAADLLRRAPAARERAGDPAVRSLLDHCAGALAEVLPDGAGDRLLHWDLHYGNVLAPLPDGDRRADWLAIDPKPLAGDPAFELLPALHNRWEEVTAGDDAARGVLRRFDLMTDILDLDRDRAVAWTQARILQNLLWEIESGHDGQSSHAAPDRRVAEVLRDRPRRRVAPR</sequence>
<comment type="caution">
    <text evidence="2">The sequence shown here is derived from an EMBL/GenBank/DDBJ whole genome shotgun (WGS) entry which is preliminary data.</text>
</comment>
<proteinExistence type="predicted"/>
<organism evidence="2 3">
    <name type="scientific">Streptomyces triticirhizae</name>
    <dbReference type="NCBI Taxonomy" id="2483353"/>
    <lineage>
        <taxon>Bacteria</taxon>
        <taxon>Bacillati</taxon>
        <taxon>Actinomycetota</taxon>
        <taxon>Actinomycetes</taxon>
        <taxon>Kitasatosporales</taxon>
        <taxon>Streptomycetaceae</taxon>
        <taxon>Streptomyces</taxon>
    </lineage>
</organism>
<accession>A0A3M2LPR5</accession>
<dbReference type="RefSeq" id="WP_122184341.1">
    <property type="nucleotide sequence ID" value="NZ_RFFJ01000072.1"/>
</dbReference>
<dbReference type="AlphaFoldDB" id="A0A3M2LPR5"/>
<feature type="compositionally biased region" description="Basic and acidic residues" evidence="1">
    <location>
        <begin position="305"/>
        <end position="316"/>
    </location>
</feature>
<dbReference type="GO" id="GO:0016773">
    <property type="term" value="F:phosphotransferase activity, alcohol group as acceptor"/>
    <property type="evidence" value="ECO:0007669"/>
    <property type="project" value="InterPro"/>
</dbReference>
<evidence type="ECO:0000256" key="1">
    <source>
        <dbReference type="SAM" id="MobiDB-lite"/>
    </source>
</evidence>
<evidence type="ECO:0000313" key="3">
    <source>
        <dbReference type="Proteomes" id="UP000278673"/>
    </source>
</evidence>